<dbReference type="EMBL" id="FNCG01000018">
    <property type="protein sequence ID" value="SDI26645.1"/>
    <property type="molecule type" value="Genomic_DNA"/>
</dbReference>
<evidence type="ECO:0000313" key="1">
    <source>
        <dbReference type="EMBL" id="SDI26645.1"/>
    </source>
</evidence>
<organism evidence="1 2">
    <name type="scientific">Mucilaginibacter gossypii</name>
    <dbReference type="NCBI Taxonomy" id="551996"/>
    <lineage>
        <taxon>Bacteria</taxon>
        <taxon>Pseudomonadati</taxon>
        <taxon>Bacteroidota</taxon>
        <taxon>Sphingobacteriia</taxon>
        <taxon>Sphingobacteriales</taxon>
        <taxon>Sphingobacteriaceae</taxon>
        <taxon>Mucilaginibacter</taxon>
    </lineage>
</organism>
<keyword evidence="2" id="KW-1185">Reference proteome</keyword>
<dbReference type="RefSeq" id="WP_091174143.1">
    <property type="nucleotide sequence ID" value="NZ_FNCG01000018.1"/>
</dbReference>
<accession>A0A1G8J5V7</accession>
<name>A0A1G8J5V7_9SPHI</name>
<reference evidence="2" key="1">
    <citation type="submission" date="2016-10" db="EMBL/GenBank/DDBJ databases">
        <authorList>
            <person name="Varghese N."/>
            <person name="Submissions S."/>
        </authorList>
    </citation>
    <scope>NUCLEOTIDE SEQUENCE [LARGE SCALE GENOMIC DNA]</scope>
    <source>
        <strain evidence="2">Gh-67</strain>
    </source>
</reference>
<protein>
    <submittedName>
        <fullName evidence="1">Uncharacterized protein</fullName>
    </submittedName>
</protein>
<dbReference type="Proteomes" id="UP000199705">
    <property type="component" value="Unassembled WGS sequence"/>
</dbReference>
<proteinExistence type="predicted"/>
<dbReference type="AlphaFoldDB" id="A0A1G8J5V7"/>
<gene>
    <name evidence="1" type="ORF">SAMN05192573_1188</name>
</gene>
<evidence type="ECO:0000313" key="2">
    <source>
        <dbReference type="Proteomes" id="UP000199705"/>
    </source>
</evidence>
<sequence>MRINQSPRISINKLGEYIYATPARKKRILLDAKFPSEIITSRYAPVQNAAIQNFAASVKDIEIFNRVKEILSQKQPANDHQKEKIKSCIEALTHLTNCASSKLVPYTEIPAIKGYKDCKSITINGVVISLRPEILLLDRNTNQPKGAIKLAFAKGHFLSIQEGQCIAGLIKSYLEKELKITCSYKDCITLDVFSSRIIYAPTKNEWTINKIQSACEDIRLIWPSLQQKVA</sequence>